<keyword evidence="2" id="KW-1185">Reference proteome</keyword>
<name>A0A392MLQ1_9FABA</name>
<organism evidence="1 2">
    <name type="scientific">Trifolium medium</name>
    <dbReference type="NCBI Taxonomy" id="97028"/>
    <lineage>
        <taxon>Eukaryota</taxon>
        <taxon>Viridiplantae</taxon>
        <taxon>Streptophyta</taxon>
        <taxon>Embryophyta</taxon>
        <taxon>Tracheophyta</taxon>
        <taxon>Spermatophyta</taxon>
        <taxon>Magnoliopsida</taxon>
        <taxon>eudicotyledons</taxon>
        <taxon>Gunneridae</taxon>
        <taxon>Pentapetalae</taxon>
        <taxon>rosids</taxon>
        <taxon>fabids</taxon>
        <taxon>Fabales</taxon>
        <taxon>Fabaceae</taxon>
        <taxon>Papilionoideae</taxon>
        <taxon>50 kb inversion clade</taxon>
        <taxon>NPAAA clade</taxon>
        <taxon>Hologalegina</taxon>
        <taxon>IRL clade</taxon>
        <taxon>Trifolieae</taxon>
        <taxon>Trifolium</taxon>
    </lineage>
</organism>
<evidence type="ECO:0000313" key="2">
    <source>
        <dbReference type="Proteomes" id="UP000265520"/>
    </source>
</evidence>
<dbReference type="Proteomes" id="UP000265520">
    <property type="component" value="Unassembled WGS sequence"/>
</dbReference>
<accession>A0A392MLQ1</accession>
<comment type="caution">
    <text evidence="1">The sequence shown here is derived from an EMBL/GenBank/DDBJ whole genome shotgun (WGS) entry which is preliminary data.</text>
</comment>
<reference evidence="1 2" key="1">
    <citation type="journal article" date="2018" name="Front. Plant Sci.">
        <title>Red Clover (Trifolium pratense) and Zigzag Clover (T. medium) - A Picture of Genomic Similarities and Differences.</title>
        <authorList>
            <person name="Dluhosova J."/>
            <person name="Istvanek J."/>
            <person name="Nedelnik J."/>
            <person name="Repkova J."/>
        </authorList>
    </citation>
    <scope>NUCLEOTIDE SEQUENCE [LARGE SCALE GENOMIC DNA]</scope>
    <source>
        <strain evidence="2">cv. 10/8</strain>
        <tissue evidence="1">Leaf</tissue>
    </source>
</reference>
<proteinExistence type="predicted"/>
<protein>
    <submittedName>
        <fullName evidence="1">F-box protein</fullName>
    </submittedName>
</protein>
<dbReference type="EMBL" id="LXQA010014149">
    <property type="protein sequence ID" value="MCH88420.1"/>
    <property type="molecule type" value="Genomic_DNA"/>
</dbReference>
<sequence length="172" mass="19923">MEFFSLRANTWIEIEGTQFTYRNIMDIEQPAAGKLFNMHLPVNFDRELRNFGLWVFGEFLGLWIEYDYDSDNNDDDFIYSDRLEVWVMKECKVDSPWTKTIVLNSGYSPKCYPLICSTKSGYIIGTNGGTVLAKYNDQGQFLEHHSYYNDRCGCEVALYVESLISLPGNEQA</sequence>
<dbReference type="AlphaFoldDB" id="A0A392MLQ1"/>
<evidence type="ECO:0000313" key="1">
    <source>
        <dbReference type="EMBL" id="MCH88420.1"/>
    </source>
</evidence>
<gene>
    <name evidence="1" type="ORF">A2U01_0009307</name>
</gene>